<dbReference type="InterPro" id="IPR000152">
    <property type="entry name" value="EGF-type_Asp/Asn_hydroxyl_site"/>
</dbReference>
<evidence type="ECO:0000256" key="1">
    <source>
        <dbReference type="ARBA" id="ARBA00022536"/>
    </source>
</evidence>
<dbReference type="CDD" id="cd00054">
    <property type="entry name" value="EGF_CA"/>
    <property type="match status" value="1"/>
</dbReference>
<keyword evidence="7" id="KW-1185">Reference proteome</keyword>
<evidence type="ECO:0000256" key="5">
    <source>
        <dbReference type="PROSITE-ProRule" id="PRU00076"/>
    </source>
</evidence>
<keyword evidence="1 5" id="KW-0245">EGF-like domain</keyword>
<evidence type="ECO:0000256" key="4">
    <source>
        <dbReference type="ARBA" id="ARBA00023157"/>
    </source>
</evidence>
<accession>A0A1I8GAW1</accession>
<dbReference type="InterPro" id="IPR009030">
    <property type="entry name" value="Growth_fac_rcpt_cys_sf"/>
</dbReference>
<dbReference type="PANTHER" id="PTHR24039">
    <property type="entry name" value="FIBRILLIN-RELATED"/>
    <property type="match status" value="1"/>
</dbReference>
<dbReference type="SUPFAM" id="SSF57184">
    <property type="entry name" value="Growth factor receptor domain"/>
    <property type="match status" value="1"/>
</dbReference>
<proteinExistence type="predicted"/>
<name>A0A1I8GAW1_9PLAT</name>
<dbReference type="Pfam" id="PF12947">
    <property type="entry name" value="EGF_3"/>
    <property type="match status" value="1"/>
</dbReference>
<dbReference type="AlphaFoldDB" id="A0A1I8GAW1"/>
<dbReference type="PROSITE" id="PS50026">
    <property type="entry name" value="EGF_3"/>
    <property type="match status" value="2"/>
</dbReference>
<dbReference type="WBParaSite" id="maker-uti_cns_0001262-snap-gene-0.29-mRNA-1">
    <property type="protein sequence ID" value="maker-uti_cns_0001262-snap-gene-0.29-mRNA-1"/>
    <property type="gene ID" value="maker-uti_cns_0001262-snap-gene-0.29"/>
</dbReference>
<dbReference type="PROSITE" id="PS01186">
    <property type="entry name" value="EGF_2"/>
    <property type="match status" value="2"/>
</dbReference>
<keyword evidence="3" id="KW-0677">Repeat</keyword>
<organism evidence="7 8">
    <name type="scientific">Macrostomum lignano</name>
    <dbReference type="NCBI Taxonomy" id="282301"/>
    <lineage>
        <taxon>Eukaryota</taxon>
        <taxon>Metazoa</taxon>
        <taxon>Spiralia</taxon>
        <taxon>Lophotrochozoa</taxon>
        <taxon>Platyhelminthes</taxon>
        <taxon>Rhabditophora</taxon>
        <taxon>Macrostomorpha</taxon>
        <taxon>Macrostomida</taxon>
        <taxon>Macrostomidae</taxon>
        <taxon>Macrostomum</taxon>
    </lineage>
</organism>
<feature type="domain" description="EGF-like" evidence="6">
    <location>
        <begin position="95"/>
        <end position="134"/>
    </location>
</feature>
<dbReference type="InterPro" id="IPR024731">
    <property type="entry name" value="NELL2-like_EGF"/>
</dbReference>
<feature type="domain" description="EGF-like" evidence="6">
    <location>
        <begin position="55"/>
        <end position="94"/>
    </location>
</feature>
<evidence type="ECO:0000313" key="8">
    <source>
        <dbReference type="WBParaSite" id="maker-uti_cns_0001262-snap-gene-0.29-mRNA-1"/>
    </source>
</evidence>
<keyword evidence="4" id="KW-1015">Disulfide bond</keyword>
<dbReference type="InterPro" id="IPR018097">
    <property type="entry name" value="EGF_Ca-bd_CS"/>
</dbReference>
<dbReference type="InterPro" id="IPR001881">
    <property type="entry name" value="EGF-like_Ca-bd_dom"/>
</dbReference>
<evidence type="ECO:0000313" key="7">
    <source>
        <dbReference type="Proteomes" id="UP000095280"/>
    </source>
</evidence>
<dbReference type="Proteomes" id="UP000095280">
    <property type="component" value="Unplaced"/>
</dbReference>
<dbReference type="SMART" id="SM00179">
    <property type="entry name" value="EGF_CA"/>
    <property type="match status" value="2"/>
</dbReference>
<dbReference type="PANTHER" id="PTHR24039:SF57">
    <property type="entry name" value="FIBROPELLIN-2"/>
    <property type="match status" value="1"/>
</dbReference>
<dbReference type="PROSITE" id="PS00010">
    <property type="entry name" value="ASX_HYDROXYL"/>
    <property type="match status" value="1"/>
</dbReference>
<dbReference type="Gene3D" id="2.10.25.10">
    <property type="entry name" value="Laminin"/>
    <property type="match status" value="2"/>
</dbReference>
<dbReference type="FunFam" id="2.10.25.10:FF:000653">
    <property type="entry name" value="Putative Fibrillin-1"/>
    <property type="match status" value="1"/>
</dbReference>
<evidence type="ECO:0000259" key="6">
    <source>
        <dbReference type="PROSITE" id="PS50026"/>
    </source>
</evidence>
<comment type="caution">
    <text evidence="5">Lacks conserved residue(s) required for the propagation of feature annotation.</text>
</comment>
<dbReference type="InterPro" id="IPR000742">
    <property type="entry name" value="EGF"/>
</dbReference>
<dbReference type="SMART" id="SM00181">
    <property type="entry name" value="EGF"/>
    <property type="match status" value="2"/>
</dbReference>
<sequence>MYYYRRSTYDYDFFGLWSPQYQNELNGLRVCSSVGMISAYSAVRPMCTSQHYQPPAGNCSSMLCGQYAFCTVAPGSYNCTCIDGFQGNGTDNCTDVNECLSSSKCDANADCINLIGSFDCICKPGYYGNGTVCYPQMLLPTVNATNISDYDIVHASDGVPFLIGSHESSFFRVIDYGAVSFSACHLWYYPDSDIVVRANCTGAVVAPYWFDNSRTYGSWTPKVYYELLNSRNHSSWSNWRAVKQIIEQEIRSEFNPLTALIVTWRILTPSLPSQSYWNRFNCVRNCSSRPWNETNGYIDLCRGLCSRAEANAVSGESL</sequence>
<dbReference type="PROSITE" id="PS01187">
    <property type="entry name" value="EGF_CA"/>
    <property type="match status" value="1"/>
</dbReference>
<evidence type="ECO:0000256" key="2">
    <source>
        <dbReference type="ARBA" id="ARBA00022729"/>
    </source>
</evidence>
<protein>
    <submittedName>
        <fullName evidence="8">EGF-like domain-containing protein</fullName>
    </submittedName>
</protein>
<dbReference type="GO" id="GO:0005509">
    <property type="term" value="F:calcium ion binding"/>
    <property type="evidence" value="ECO:0007669"/>
    <property type="project" value="InterPro"/>
</dbReference>
<keyword evidence="2" id="KW-0732">Signal</keyword>
<evidence type="ECO:0000256" key="3">
    <source>
        <dbReference type="ARBA" id="ARBA00022737"/>
    </source>
</evidence>
<reference evidence="8" key="1">
    <citation type="submission" date="2016-11" db="UniProtKB">
        <authorList>
            <consortium name="WormBaseParasite"/>
        </authorList>
    </citation>
    <scope>IDENTIFICATION</scope>
</reference>